<dbReference type="EMBL" id="JAPEVA010000005">
    <property type="protein sequence ID" value="KAJ4411533.1"/>
    <property type="molecule type" value="Genomic_DNA"/>
</dbReference>
<proteinExistence type="predicted"/>
<reference evidence="2" key="1">
    <citation type="submission" date="2022-10" db="EMBL/GenBank/DDBJ databases">
        <title>Tapping the CABI collections for fungal endophytes: first genome assemblies for Collariella, Neodidymelliopsis, Ascochyta clinopodiicola, Didymella pomorum, Didymosphaeria variabile, Neocosmospora piperis and Neocucurbitaria cava.</title>
        <authorList>
            <person name="Hill R."/>
        </authorList>
    </citation>
    <scope>NUCLEOTIDE SEQUENCE</scope>
    <source>
        <strain evidence="2">IMI 355091</strain>
    </source>
</reference>
<dbReference type="AlphaFoldDB" id="A0A9W9DCA7"/>
<evidence type="ECO:0000313" key="3">
    <source>
        <dbReference type="Proteomes" id="UP001140510"/>
    </source>
</evidence>
<evidence type="ECO:0000313" key="2">
    <source>
        <dbReference type="EMBL" id="KAJ4411533.1"/>
    </source>
</evidence>
<protein>
    <submittedName>
        <fullName evidence="2">Mitochondrial import inner membrane translocase subunit tim8</fullName>
    </submittedName>
</protein>
<accession>A0A9W9DCA7</accession>
<feature type="chain" id="PRO_5040730184" evidence="1">
    <location>
        <begin position="19"/>
        <end position="282"/>
    </location>
</feature>
<comment type="caution">
    <text evidence="2">The sequence shown here is derived from an EMBL/GenBank/DDBJ whole genome shotgun (WGS) entry which is preliminary data.</text>
</comment>
<keyword evidence="3" id="KW-1185">Reference proteome</keyword>
<feature type="signal peptide" evidence="1">
    <location>
        <begin position="1"/>
        <end position="18"/>
    </location>
</feature>
<sequence>MKSLATVTFIAFAASAAGRAIQAHTFSTAVTASSFLPASLHLRDLQFVNTFSNASTVFAVGDPWNLISDDEDSEEDAKELTPEQKDAIWCKAKSRGSSLTKAMMLNDQEAATTLQWPYTQSPWDGDLKAELKKWGYKEINSEMNTRDMDIDGQCAFDVTHELGDAFQAINVDPRPAGKGGPNHCFYVEHMNGPTVIPDQDGTIPFEDEQYYEANGKKYRVTQAYAKVGINANDGLMYFIHRESPEKSAETYWKHKPNADELPSLRSSSDIVWGSEYHGAVGN</sequence>
<dbReference type="OrthoDB" id="5337308at2759"/>
<dbReference type="Proteomes" id="UP001140510">
    <property type="component" value="Unassembled WGS sequence"/>
</dbReference>
<organism evidence="2 3">
    <name type="scientific">Didymella pomorum</name>
    <dbReference type="NCBI Taxonomy" id="749634"/>
    <lineage>
        <taxon>Eukaryota</taxon>
        <taxon>Fungi</taxon>
        <taxon>Dikarya</taxon>
        <taxon>Ascomycota</taxon>
        <taxon>Pezizomycotina</taxon>
        <taxon>Dothideomycetes</taxon>
        <taxon>Pleosporomycetidae</taxon>
        <taxon>Pleosporales</taxon>
        <taxon>Pleosporineae</taxon>
        <taxon>Didymellaceae</taxon>
        <taxon>Didymella</taxon>
    </lineage>
</organism>
<gene>
    <name evidence="2" type="primary">TIM8_2</name>
    <name evidence="2" type="ORF">N0V91_001317</name>
</gene>
<evidence type="ECO:0000256" key="1">
    <source>
        <dbReference type="SAM" id="SignalP"/>
    </source>
</evidence>
<name>A0A9W9DCA7_9PLEO</name>
<keyword evidence="1" id="KW-0732">Signal</keyword>